<accession>A2DL50</accession>
<feature type="signal peptide" evidence="2">
    <location>
        <begin position="1"/>
        <end position="19"/>
    </location>
</feature>
<dbReference type="InParanoid" id="A2DL50"/>
<name>A2DL50_TRIV3</name>
<evidence type="ECO:0000256" key="1">
    <source>
        <dbReference type="SAM" id="Phobius"/>
    </source>
</evidence>
<dbReference type="EMBL" id="DS113214">
    <property type="protein sequence ID" value="EAY18841.1"/>
    <property type="molecule type" value="Genomic_DNA"/>
</dbReference>
<dbReference type="PANTHER" id="PTHR22050">
    <property type="entry name" value="RW1 PROTEIN HOMOLOG"/>
    <property type="match status" value="1"/>
</dbReference>
<reference evidence="3" key="1">
    <citation type="submission" date="2006-10" db="EMBL/GenBank/DDBJ databases">
        <authorList>
            <person name="Amadeo P."/>
            <person name="Zhao Q."/>
            <person name="Wortman J."/>
            <person name="Fraser-Liggett C."/>
            <person name="Carlton J."/>
        </authorList>
    </citation>
    <scope>NUCLEOTIDE SEQUENCE</scope>
    <source>
        <strain evidence="3">G3</strain>
    </source>
</reference>
<reference evidence="3" key="2">
    <citation type="journal article" date="2007" name="Science">
        <title>Draft genome sequence of the sexually transmitted pathogen Trichomonas vaginalis.</title>
        <authorList>
            <person name="Carlton J.M."/>
            <person name="Hirt R.P."/>
            <person name="Silva J.C."/>
            <person name="Delcher A.L."/>
            <person name="Schatz M."/>
            <person name="Zhao Q."/>
            <person name="Wortman J.R."/>
            <person name="Bidwell S.L."/>
            <person name="Alsmark U.C.M."/>
            <person name="Besteiro S."/>
            <person name="Sicheritz-Ponten T."/>
            <person name="Noel C.J."/>
            <person name="Dacks J.B."/>
            <person name="Foster P.G."/>
            <person name="Simillion C."/>
            <person name="Van de Peer Y."/>
            <person name="Miranda-Saavedra D."/>
            <person name="Barton G.J."/>
            <person name="Westrop G.D."/>
            <person name="Mueller S."/>
            <person name="Dessi D."/>
            <person name="Fiori P.L."/>
            <person name="Ren Q."/>
            <person name="Paulsen I."/>
            <person name="Zhang H."/>
            <person name="Bastida-Corcuera F.D."/>
            <person name="Simoes-Barbosa A."/>
            <person name="Brown M.T."/>
            <person name="Hayes R.D."/>
            <person name="Mukherjee M."/>
            <person name="Okumura C.Y."/>
            <person name="Schneider R."/>
            <person name="Smith A.J."/>
            <person name="Vanacova S."/>
            <person name="Villalvazo M."/>
            <person name="Haas B.J."/>
            <person name="Pertea M."/>
            <person name="Feldblyum T.V."/>
            <person name="Utterback T.R."/>
            <person name="Shu C.L."/>
            <person name="Osoegawa K."/>
            <person name="de Jong P.J."/>
            <person name="Hrdy I."/>
            <person name="Horvathova L."/>
            <person name="Zubacova Z."/>
            <person name="Dolezal P."/>
            <person name="Malik S.B."/>
            <person name="Logsdon J.M. Jr."/>
            <person name="Henze K."/>
            <person name="Gupta A."/>
            <person name="Wang C.C."/>
            <person name="Dunne R.L."/>
            <person name="Upcroft J.A."/>
            <person name="Upcroft P."/>
            <person name="White O."/>
            <person name="Salzberg S.L."/>
            <person name="Tang P."/>
            <person name="Chiu C.-H."/>
            <person name="Lee Y.-S."/>
            <person name="Embley T.M."/>
            <person name="Coombs G.H."/>
            <person name="Mottram J.C."/>
            <person name="Tachezy J."/>
            <person name="Fraser-Liggett C.M."/>
            <person name="Johnson P.J."/>
        </authorList>
    </citation>
    <scope>NUCLEOTIDE SEQUENCE [LARGE SCALE GENOMIC DNA]</scope>
    <source>
        <strain evidence="3">G3</strain>
    </source>
</reference>
<dbReference type="GO" id="GO:0016020">
    <property type="term" value="C:membrane"/>
    <property type="evidence" value="ECO:0000318"/>
    <property type="project" value="GO_Central"/>
</dbReference>
<feature type="chain" id="PRO_5002643154" evidence="2">
    <location>
        <begin position="20"/>
        <end position="1038"/>
    </location>
</feature>
<keyword evidence="2" id="KW-0732">Signal</keyword>
<sequence length="1038" mass="120034">MICLLFLFINCERARVVNGATTFYSSSYMYNGTETELEFNPAYGKMKSFDKANFSKIDVSRIQFQSNTSRNNNFIGKSFGEIKEIIDEHLTIYPASLPSLDLDTMSITNITLSLENRKKDKNITILRIYSTSPYIFVEKIENVTIRSYRYIRFSFAIIPLEPGQYSALIMIETDIGVIPYHMDFKSTLNPVMYAKPHEIYQIYQQPYQYVINIAAAVDYTFIFDSSVFNPSKSTSTICSIILQPNYLEPGDYLTFLYFMTDIFTNVLPVYLHVIEENYTFKQDIKLYVGNYQSADIIMTNPSDKDLYVNDIRTKDPRIFVKLLNNSLIVKSHETKNISSIELICQDSLQYDHINNFSVFVTVNGHLNLIRGEIINPPLGTQLIYYIPPMNDITTYSHIAIENQNNFSIFVFGVTCNLSFYDVKEFSPFVLGPNETSMDFFVTLTEEFDITQNPFSISIFTNASVYNFDMNRYPMPIRIVSATDNITILENNTIDFGTVLNMSSIQMSFKVFNDNHLPIQLNQISSSSNGVTIKCPNLSKDSVIKPNNYKVYKTYIMFNEPSRNTSQIFFKFKHTEYKITIKWKPICGTIKFDIIISDNLILGSDYYGTVIIESKFHHDIELKGMQTNVPQQVKPQFPLKLKRYVKTRLSEFMIKLDPSFPFTRGFYRVLSNSDSYDAQEKAWKALWKDNLSISLNFEFNIGNGFSFYTSKRINISHAVFPPGIIDYGAIHADEIFVKSVYLTNPFTRPVMFKFHGVKNGTDGKFNIKHVKSITLQRNESSEFMLTFEGAIPGKCNFEIPVTTNCTPPFVVMVQSIVEYPRIRFSDIDNMIVSSVHFDASNDDEKYMNEIWTQCVYVTNNALSPISINNLYITPNTFLKFRANNTNLQPYQTCSICFDFLLWNWDTKNTMKNLSFTVLAQHYLYSLPIYAQVSENAIVRIDEAMKKTMKLVSIIGFLSPVISLLISFVIYIWFKMELSWRKKRVDRAVKHFSVKNLKEAEIQKNEDPIDPKVVWHRKRGYNPHPANETTLDLIEKMLDV</sequence>
<protein>
    <submittedName>
        <fullName evidence="3">Uncharacterized protein</fullName>
    </submittedName>
</protein>
<feature type="transmembrane region" description="Helical" evidence="1">
    <location>
        <begin position="949"/>
        <end position="972"/>
    </location>
</feature>
<dbReference type="InterPro" id="IPR039877">
    <property type="entry name" value="TMEM131-like"/>
</dbReference>
<proteinExistence type="predicted"/>
<keyword evidence="1" id="KW-0812">Transmembrane</keyword>
<evidence type="ECO:0000256" key="2">
    <source>
        <dbReference type="SAM" id="SignalP"/>
    </source>
</evidence>
<dbReference type="KEGG" id="tva:5464357"/>
<dbReference type="VEuPathDB" id="TrichDB:TVAGG3_0273750"/>
<keyword evidence="1" id="KW-1133">Transmembrane helix</keyword>
<dbReference type="RefSeq" id="XP_001579827.1">
    <property type="nucleotide sequence ID" value="XM_001579777.1"/>
</dbReference>
<dbReference type="VEuPathDB" id="TrichDB:TVAG_294930"/>
<keyword evidence="4" id="KW-1185">Reference proteome</keyword>
<evidence type="ECO:0000313" key="3">
    <source>
        <dbReference type="EMBL" id="EAY18841.1"/>
    </source>
</evidence>
<evidence type="ECO:0000313" key="4">
    <source>
        <dbReference type="Proteomes" id="UP000001542"/>
    </source>
</evidence>
<organism evidence="3 4">
    <name type="scientific">Trichomonas vaginalis (strain ATCC PRA-98 / G3)</name>
    <dbReference type="NCBI Taxonomy" id="412133"/>
    <lineage>
        <taxon>Eukaryota</taxon>
        <taxon>Metamonada</taxon>
        <taxon>Parabasalia</taxon>
        <taxon>Trichomonadida</taxon>
        <taxon>Trichomonadidae</taxon>
        <taxon>Trichomonas</taxon>
    </lineage>
</organism>
<keyword evidence="1" id="KW-0472">Membrane</keyword>
<dbReference type="OrthoDB" id="21213at2759"/>
<dbReference type="Proteomes" id="UP000001542">
    <property type="component" value="Unassembled WGS sequence"/>
</dbReference>
<dbReference type="AlphaFoldDB" id="A2DL50"/>
<gene>
    <name evidence="3" type="ORF">TVAG_294930</name>
</gene>
<dbReference type="PANTHER" id="PTHR22050:SF0">
    <property type="entry name" value="TRANSMEMBRANE PROTEIN 131 HOMOLOG"/>
    <property type="match status" value="1"/>
</dbReference>